<dbReference type="AlphaFoldDB" id="A0A8I6AMW0"/>
<protein>
    <recommendedName>
        <fullName evidence="4">ATP synthase subunit e, mitochondrial</fullName>
    </recommendedName>
</protein>
<dbReference type="Ensembl" id="ENSRNOT00000111384.2">
    <property type="protein sequence ID" value="ENSRNOP00000095974.1"/>
    <property type="gene ID" value="ENSRNOG00000070644.2"/>
</dbReference>
<organism evidence="1 2">
    <name type="scientific">Rattus norvegicus</name>
    <name type="common">Rat</name>
    <dbReference type="NCBI Taxonomy" id="10116"/>
    <lineage>
        <taxon>Eukaryota</taxon>
        <taxon>Metazoa</taxon>
        <taxon>Chordata</taxon>
        <taxon>Craniata</taxon>
        <taxon>Vertebrata</taxon>
        <taxon>Euteleostomi</taxon>
        <taxon>Mammalia</taxon>
        <taxon>Eutheria</taxon>
        <taxon>Euarchontoglires</taxon>
        <taxon>Glires</taxon>
        <taxon>Rodentia</taxon>
        <taxon>Myomorpha</taxon>
        <taxon>Muroidea</taxon>
        <taxon>Muridae</taxon>
        <taxon>Murinae</taxon>
        <taxon>Rattus</taxon>
    </lineage>
</organism>
<evidence type="ECO:0000313" key="1">
    <source>
        <dbReference type="Ensembl" id="ENSRNOP00000095974.1"/>
    </source>
</evidence>
<gene>
    <name evidence="3" type="primary">ENSRNOG00000070644</name>
</gene>
<dbReference type="AGR" id="RGD:150343729"/>
<name>A0A8I6AMW0_RAT</name>
<evidence type="ECO:0000313" key="2">
    <source>
        <dbReference type="Proteomes" id="UP000002494"/>
    </source>
</evidence>
<evidence type="ECO:0008006" key="4">
    <source>
        <dbReference type="Google" id="ProtNLM"/>
    </source>
</evidence>
<proteinExistence type="predicted"/>
<dbReference type="RGD" id="150343729">
    <property type="gene designation" value="ENSRNOG00000070644"/>
</dbReference>
<evidence type="ECO:0000313" key="3">
    <source>
        <dbReference type="RGD" id="150343729"/>
    </source>
</evidence>
<sequence>MMPELQDTQSSWLIKFSCSTLVLSLAYGAKLYSYQKPQAEEKKWLDELKRTEMAQWSRALAALAEGQEVDGSYSQDQRGGS</sequence>
<reference evidence="1" key="2">
    <citation type="submission" date="2025-08" db="UniProtKB">
        <authorList>
            <consortium name="Ensembl"/>
        </authorList>
    </citation>
    <scope>IDENTIFICATION</scope>
    <source>
        <strain evidence="1">Brown Norway</strain>
    </source>
</reference>
<dbReference type="Proteomes" id="UP000002494">
    <property type="component" value="Chromosome 16"/>
</dbReference>
<accession>A0A8I6AMW0</accession>
<keyword evidence="2" id="KW-1185">Reference proteome</keyword>
<reference evidence="1" key="3">
    <citation type="submission" date="2025-09" db="UniProtKB">
        <authorList>
            <consortium name="Ensembl"/>
        </authorList>
    </citation>
    <scope>IDENTIFICATION</scope>
    <source>
        <strain evidence="1">Brown Norway</strain>
    </source>
</reference>
<reference evidence="1" key="1">
    <citation type="submission" date="2024-01" db="EMBL/GenBank/DDBJ databases">
        <title>GRCr8: a new rat reference genome assembly contstructed from accurate long reads and long range scaffolding.</title>
        <authorList>
            <person name="Doris P.A."/>
            <person name="Kalbfleisch T."/>
            <person name="Li K."/>
            <person name="Howe K."/>
            <person name="Wood J."/>
        </authorList>
    </citation>
    <scope>NUCLEOTIDE SEQUENCE [LARGE SCALE GENOMIC DNA]</scope>
    <source>
        <strain evidence="1">Brown Norway</strain>
    </source>
</reference>